<dbReference type="eggNOG" id="COG2931">
    <property type="taxonomic scope" value="Bacteria"/>
</dbReference>
<accession>B1KMR7</accession>
<dbReference type="InterPro" id="IPR015919">
    <property type="entry name" value="Cadherin-like_sf"/>
</dbReference>
<feature type="domain" description="Dystroglycan-type cadherin-like" evidence="3">
    <location>
        <begin position="1540"/>
        <end position="1634"/>
    </location>
</feature>
<protein>
    <submittedName>
        <fullName evidence="4">Dystroglycan-type cadherin domain protein</fullName>
    </submittedName>
</protein>
<dbReference type="Pfam" id="PF17963">
    <property type="entry name" value="Big_9"/>
    <property type="match status" value="4"/>
</dbReference>
<feature type="region of interest" description="Disordered" evidence="1">
    <location>
        <begin position="723"/>
        <end position="777"/>
    </location>
</feature>
<dbReference type="SUPFAM" id="SSF49313">
    <property type="entry name" value="Cadherin-like"/>
    <property type="match status" value="1"/>
</dbReference>
<dbReference type="Pfam" id="PF19077">
    <property type="entry name" value="Big_13"/>
    <property type="match status" value="1"/>
</dbReference>
<dbReference type="STRING" id="392500.Swoo_3174"/>
<reference evidence="4 5" key="1">
    <citation type="submission" date="2008-02" db="EMBL/GenBank/DDBJ databases">
        <title>Complete sequence of Shewanella woodyi ATCC 51908.</title>
        <authorList>
            <consortium name="US DOE Joint Genome Institute"/>
            <person name="Copeland A."/>
            <person name="Lucas S."/>
            <person name="Lapidus A."/>
            <person name="Glavina del Rio T."/>
            <person name="Dalin E."/>
            <person name="Tice H."/>
            <person name="Bruce D."/>
            <person name="Goodwin L."/>
            <person name="Pitluck S."/>
            <person name="Sims D."/>
            <person name="Brettin T."/>
            <person name="Detter J.C."/>
            <person name="Han C."/>
            <person name="Kuske C.R."/>
            <person name="Schmutz J."/>
            <person name="Larimer F."/>
            <person name="Land M."/>
            <person name="Hauser L."/>
            <person name="Kyrpides N."/>
            <person name="Lykidis A."/>
            <person name="Zhao J.-S."/>
            <person name="Richardson P."/>
        </authorList>
    </citation>
    <scope>NUCLEOTIDE SEQUENCE [LARGE SCALE GENOMIC DNA]</scope>
    <source>
        <strain evidence="5">ATCC 51908 / MS32</strain>
    </source>
</reference>
<gene>
    <name evidence="4" type="ordered locus">Swoo_3174</name>
</gene>
<evidence type="ECO:0000259" key="3">
    <source>
        <dbReference type="SMART" id="SM00736"/>
    </source>
</evidence>
<dbReference type="Gene3D" id="2.60.40.10">
    <property type="entry name" value="Immunoglobulins"/>
    <property type="match status" value="2"/>
</dbReference>
<dbReference type="EMBL" id="CP000961">
    <property type="protein sequence ID" value="ACA87445.1"/>
    <property type="molecule type" value="Genomic_DNA"/>
</dbReference>
<dbReference type="KEGG" id="swd:Swoo_3174"/>
<dbReference type="eggNOG" id="COG2911">
    <property type="taxonomic scope" value="Bacteria"/>
</dbReference>
<dbReference type="InterPro" id="IPR044016">
    <property type="entry name" value="Big_13"/>
</dbReference>
<dbReference type="InterPro" id="IPR006644">
    <property type="entry name" value="Cadg"/>
</dbReference>
<dbReference type="InterPro" id="IPR038081">
    <property type="entry name" value="CalX-like_sf"/>
</dbReference>
<dbReference type="PANTHER" id="PTHR34720:SF9">
    <property type="entry name" value="BLR4714 PROTEIN"/>
    <property type="match status" value="1"/>
</dbReference>
<evidence type="ECO:0000256" key="1">
    <source>
        <dbReference type="SAM" id="MobiDB-lite"/>
    </source>
</evidence>
<dbReference type="SUPFAM" id="SSF56925">
    <property type="entry name" value="OMPA-like"/>
    <property type="match status" value="1"/>
</dbReference>
<keyword evidence="5" id="KW-1185">Reference proteome</keyword>
<feature type="signal peptide" evidence="2">
    <location>
        <begin position="1"/>
        <end position="19"/>
    </location>
</feature>
<dbReference type="PANTHER" id="PTHR34720">
    <property type="entry name" value="MICROCYSTIN DEPENDENT PROTEIN"/>
    <property type="match status" value="1"/>
</dbReference>
<evidence type="ECO:0000256" key="2">
    <source>
        <dbReference type="SAM" id="SignalP"/>
    </source>
</evidence>
<keyword evidence="2" id="KW-0732">Signal</keyword>
<dbReference type="InterPro" id="IPR013783">
    <property type="entry name" value="Ig-like_fold"/>
</dbReference>
<dbReference type="NCBIfam" id="NF012211">
    <property type="entry name" value="tand_rpt_95"/>
    <property type="match status" value="3"/>
</dbReference>
<dbReference type="GO" id="GO:0005509">
    <property type="term" value="F:calcium ion binding"/>
    <property type="evidence" value="ECO:0007669"/>
    <property type="project" value="InterPro"/>
</dbReference>
<proteinExistence type="predicted"/>
<dbReference type="Proteomes" id="UP000002168">
    <property type="component" value="Chromosome"/>
</dbReference>
<dbReference type="eggNOG" id="COG3637">
    <property type="taxonomic scope" value="Bacteria"/>
</dbReference>
<dbReference type="InterPro" id="IPR011250">
    <property type="entry name" value="OMP/PagP_B-barrel"/>
</dbReference>
<dbReference type="HOGENOM" id="CLU_225908_0_0_6"/>
<dbReference type="RefSeq" id="WP_012325781.1">
    <property type="nucleotide sequence ID" value="NC_010506.1"/>
</dbReference>
<evidence type="ECO:0000313" key="5">
    <source>
        <dbReference type="Proteomes" id="UP000002168"/>
    </source>
</evidence>
<name>B1KMR7_SHEWM</name>
<dbReference type="SMART" id="SM00736">
    <property type="entry name" value="CADG"/>
    <property type="match status" value="1"/>
</dbReference>
<dbReference type="Pfam" id="PF16184">
    <property type="entry name" value="Cadherin_3"/>
    <property type="match status" value="1"/>
</dbReference>
<dbReference type="eggNOG" id="COG5184">
    <property type="taxonomic scope" value="Bacteria"/>
</dbReference>
<dbReference type="Gene3D" id="2.60.40.3440">
    <property type="match status" value="2"/>
</dbReference>
<feature type="chain" id="PRO_5002766869" evidence="2">
    <location>
        <begin position="20"/>
        <end position="2715"/>
    </location>
</feature>
<dbReference type="GO" id="GO:0016020">
    <property type="term" value="C:membrane"/>
    <property type="evidence" value="ECO:0007669"/>
    <property type="project" value="InterPro"/>
</dbReference>
<feature type="compositionally biased region" description="Low complexity" evidence="1">
    <location>
        <begin position="727"/>
        <end position="737"/>
    </location>
</feature>
<dbReference type="Pfam" id="PF05345">
    <property type="entry name" value="He_PIG"/>
    <property type="match status" value="1"/>
</dbReference>
<sequence precursor="true">MKYGLLLILIGSLASPLSASTIDFESGVSGAGTQTITTTVDGITLTAVSNDDTWIVAHNSGNAGTIANVAAVDQSTGASLITISFSAPVNLTSIHTSDISQTINSLTFTPTDGSGNSAFTDNNGGSTWGNNVNGNNISFTSWSNPSSSFTITGSTSAGNVMLLIMDNIIFTAAPTNTAPTLTNINGDSFTYTEGDGTQIIDQGTVASVSDADGGNFDGGNLTLTITSGEDAAEDILSIDTNGTVSLAGTTAGSNVAITGPGTIGTLANNIAAGNDFVINLNASATPAHVQTLVQALTYQNSDTDNPTAGARNVRLTINDGDGGTSSNADITVTVAAVNDNPTLLNLAGDNLNYSEGDGKQNIDISANATVTDVDSVNLSSGTLTVTIPTNKDASEDILGFDNTVTTTGLASASITISATNIGTLTNAISEGNDLIVTFNSNATPALVQSLIRAITYENSDNLTPTENTRTVRAVLTDGDGGSSGNIDTSVVVSQVNDLPVSSNNTLTPNEGDVLTIAASDFAFSDPEGDTLNHITIITAPVNGSLWLDLDASGSINNAESTLTNSATVTKANLDANQLKYIPNGDTSSSFTFSVNDGISDSISSYTISLTVNAQPTVTVNQGSGQNDPTNNATVVFDVIFNESISGFDVTDINLSGGVTASVTSVSASSGTSFTVITNISANEGDIIAQVLAGGVTDAFGATNQASTSTDNNIKYDITAPATPTALDMSTSSDTGSSDSDDITSDQTPEVSGNGETGATLTLFSDTDDDGVLDGGEVSITTSVSSGAWSTSMPSLTSTNHSLKAFQTDAAGNDSPVSTALSIEVDTNAPSGHSVSITQNPVNSSNEDAVSFTFTAGEIASLYAYTISSSGGGTAVTGNGSLATATDTIDNIDVSSLGDGTLTLSLVLTDIAGNSASAVNDSSTKDSTAPTGHSVSIDQGIILESNDNAVSFTFTGAEVGANFSYTLSSGGDSVNGSGTIASASDQISNIDVTSLSDGTLTLSVVVTDINGNSATAVTDTVTKDALGPVVQSVTLNTGHLKAGETITATVQLDDTVILSGTNATATLLIGGASRTAVYTSGHSSSNLTFSYDVISGDNDSDGVTVTSVQSNSDTAQDANGNLADFSFTALTEANLLIDTQAPAPATPQQSSQTLNADSISLTQTDYPEDGITIVALSDSDANGIADSNTPLASSSTNSGSWSLTLNLNQDSDNHFVLRSQDTAGNISDMAIGSFLEDSIAPDNAVILSPTSPIYQSTTAITIEGSQSENGISVGLYQDADNNGIADNNTEIASSTVTANSWNISLTLTDNTETNYVVIAKDSAGNSAQAVDLVSLTHDNIAPSADITSVTSVDTTPSLTGSVTDAGGIASLSFTLEADDSTIFGPFDVDSFSDIYNGNWLDNELADSLNEGSYDAHLSPVDLAGNTQVITISNAVTIDTSAPANYEVEIEQAYIDANNESALSFIITGGVSGESYVYQISDGSNSITGSGSISSDPQTVNGVDVSSLNEGTLTLTLSLTDEAGNQGAEATDGVHKAYNFTPVITGVPASSVDEDSLYSFTPTLLDTDNGDTHHFTISNKPSWASFNSANGNLSGTPTNDDVGINSNIIISVTDSTAASASLPAFSIEVLNINDTPTLSSTQFEALEDTELVFSLDAKDDEGDELTISLVNQPQQGSLDTSGAKWTYQANENFHGDDNFTVTVSDQQSSSNPIKVSIKILPVNDAPKAQDDTFELDYTPSGEYRLPVLANDEDIDEDTLSLISAESSLGNVEIENEQLLLTLSSGMTGDINLSYLIVDPDGESSQAQVNLQITPNNEALPTLTVPEAVSVQAQGLFTRVDLGVATAFDSEGEPLPVSLKYGQPLFQPGRHLVYWETTDNNGNTKIASQQVDVYPLVNFHKDQFVVEGGTASVTLSLNGDSPQYPVMIDFSVAGDAKLNEDYSLSSQQAIIRSGRDVTLEIEIFEDGIDEQDEKLKLVLDEAVNSGYKPSHTMHIVNRNIAPEISLAITQAKEPRLLISQDGGEVTLTASYSDSNPHDQLTINWELSHLVLEDLDTSEGIIRFDPTNVELGDYTIKVQVSDGQKRTQVTRRLTLVANLPLLDNTDSDGDMIPDNVEGFGDDDLDGIANFQDALPSCNVQPENEDEQVQYLIEGEAGVCIKLGSLAVGGERNTLLLDKEDPLPQDSEFSFTGGVFDFIASGLPIQGNQYRIVLPLTKAIPSGAVYRKYNESQGWYEFVEDDSNHIHSTSGEPGFCPSPGASSWQTGLIEGAWCIQLTIVDGGPNDDDGEANFHISDPGGVATLTTTNLSPNAADDVVELIETSLLLLDPTLNDSDPEGDLIELQSVQGRLGAASINHTGLLQYQAPVGYLGDDEVLYTVVDAQGNSATARVLITVKANEAPVTNEDHASTDDKTSIIVDVLANDIDDQEITLSFVTAKVGQVSITSDNKIQYIPQLGFEGEDRVLYGIEDQLGAEMEGVLTVTVDAYQEIKINNESSGGSVSVFTAALLLVLGLIRRGKQIAQILLASLVLCSTAQATWFADIQTGYSRTSAEVDINKLEAAGMQVSQFSSDNSDWSWGLGFGYQFNPNWHINLGYQHLGDYQFTAKGIALDPAPSIKIAENLGPRSATGIDLGISYLWQFSEPVGLKLGGGVWFWQSDFNSLINQELVESDENGSDLFSDVSLYWKINPQWQLALGWQHFVIKDDKIDNGFMRLSYQF</sequence>
<organism evidence="4 5">
    <name type="scientific">Shewanella woodyi (strain ATCC 51908 / MS32)</name>
    <dbReference type="NCBI Taxonomy" id="392500"/>
    <lineage>
        <taxon>Bacteria</taxon>
        <taxon>Pseudomonadati</taxon>
        <taxon>Pseudomonadota</taxon>
        <taxon>Gammaproteobacteria</taxon>
        <taxon>Alteromonadales</taxon>
        <taxon>Shewanellaceae</taxon>
        <taxon>Shewanella</taxon>
    </lineage>
</organism>
<evidence type="ECO:0000313" key="4">
    <source>
        <dbReference type="EMBL" id="ACA87445.1"/>
    </source>
</evidence>
<dbReference type="SUPFAM" id="SSF141072">
    <property type="entry name" value="CalX-like"/>
    <property type="match status" value="1"/>
</dbReference>
<dbReference type="Gene3D" id="2.40.160.20">
    <property type="match status" value="1"/>
</dbReference>